<evidence type="ECO:0000256" key="2">
    <source>
        <dbReference type="ARBA" id="ARBA00022692"/>
    </source>
</evidence>
<reference evidence="7 8" key="1">
    <citation type="submission" date="2019-10" db="EMBL/GenBank/DDBJ databases">
        <authorList>
            <person name="Wolf R A."/>
        </authorList>
    </citation>
    <scope>NUCLEOTIDE SEQUENCE [LARGE SCALE GENOMIC DNA]</scope>
    <source>
        <strain evidence="7">Collinsella_aerofaciens_DSM_13712</strain>
    </source>
</reference>
<feature type="transmembrane region" description="Helical" evidence="6">
    <location>
        <begin position="367"/>
        <end position="387"/>
    </location>
</feature>
<name>A0A5K1IWL9_9ACTN</name>
<dbReference type="RefSeq" id="WP_193221428.1">
    <property type="nucleotide sequence ID" value="NZ_CABWIF010000011.1"/>
</dbReference>
<dbReference type="SUPFAM" id="SSF81340">
    <property type="entry name" value="Clc chloride channel"/>
    <property type="match status" value="1"/>
</dbReference>
<proteinExistence type="predicted"/>
<evidence type="ECO:0000313" key="7">
    <source>
        <dbReference type="EMBL" id="VWL93189.1"/>
    </source>
</evidence>
<protein>
    <submittedName>
        <fullName evidence="7">Chloride/fluoride channel protein</fullName>
    </submittedName>
</protein>
<feature type="compositionally biased region" description="Basic and acidic residues" evidence="5">
    <location>
        <begin position="1"/>
        <end position="19"/>
    </location>
</feature>
<feature type="transmembrane region" description="Helical" evidence="6">
    <location>
        <begin position="228"/>
        <end position="248"/>
    </location>
</feature>
<dbReference type="InterPro" id="IPR050368">
    <property type="entry name" value="ClC-type_chloride_channel"/>
</dbReference>
<organism evidence="7 8">
    <name type="scientific">Collinsella aerofaciens</name>
    <dbReference type="NCBI Taxonomy" id="74426"/>
    <lineage>
        <taxon>Bacteria</taxon>
        <taxon>Bacillati</taxon>
        <taxon>Actinomycetota</taxon>
        <taxon>Coriobacteriia</taxon>
        <taxon>Coriobacteriales</taxon>
        <taxon>Coriobacteriaceae</taxon>
        <taxon>Collinsella</taxon>
    </lineage>
</organism>
<keyword evidence="4 6" id="KW-0472">Membrane</keyword>
<evidence type="ECO:0000256" key="4">
    <source>
        <dbReference type="ARBA" id="ARBA00023136"/>
    </source>
</evidence>
<dbReference type="Pfam" id="PF00654">
    <property type="entry name" value="Voltage_CLC"/>
    <property type="match status" value="1"/>
</dbReference>
<dbReference type="PANTHER" id="PTHR43427">
    <property type="entry name" value="CHLORIDE CHANNEL PROTEIN CLC-E"/>
    <property type="match status" value="1"/>
</dbReference>
<feature type="transmembrane region" description="Helical" evidence="6">
    <location>
        <begin position="63"/>
        <end position="84"/>
    </location>
</feature>
<keyword evidence="2 6" id="KW-0812">Transmembrane</keyword>
<dbReference type="EMBL" id="CABWIF010000011">
    <property type="protein sequence ID" value="VWL93189.1"/>
    <property type="molecule type" value="Genomic_DNA"/>
</dbReference>
<evidence type="ECO:0000256" key="5">
    <source>
        <dbReference type="SAM" id="MobiDB-lite"/>
    </source>
</evidence>
<dbReference type="Proteomes" id="UP000368032">
    <property type="component" value="Unassembled WGS sequence"/>
</dbReference>
<gene>
    <name evidence="7" type="primary">eriC</name>
    <name evidence="7" type="ORF">CKJAJONC_00077</name>
</gene>
<feature type="transmembrane region" description="Helical" evidence="6">
    <location>
        <begin position="96"/>
        <end position="113"/>
    </location>
</feature>
<accession>A0A5K1IWL9</accession>
<dbReference type="Gene3D" id="1.10.3080.10">
    <property type="entry name" value="Clc chloride channel"/>
    <property type="match status" value="1"/>
</dbReference>
<evidence type="ECO:0000256" key="3">
    <source>
        <dbReference type="ARBA" id="ARBA00022989"/>
    </source>
</evidence>
<dbReference type="AlphaFoldDB" id="A0A5K1IWL9"/>
<dbReference type="GO" id="GO:0015108">
    <property type="term" value="F:chloride transmembrane transporter activity"/>
    <property type="evidence" value="ECO:0007669"/>
    <property type="project" value="InterPro"/>
</dbReference>
<keyword evidence="3 6" id="KW-1133">Transmembrane helix</keyword>
<feature type="transmembrane region" description="Helical" evidence="6">
    <location>
        <begin position="190"/>
        <end position="216"/>
    </location>
</feature>
<feature type="transmembrane region" description="Helical" evidence="6">
    <location>
        <begin position="268"/>
        <end position="287"/>
    </location>
</feature>
<feature type="region of interest" description="Disordered" evidence="5">
    <location>
        <begin position="1"/>
        <end position="21"/>
    </location>
</feature>
<sequence>MAHNDKTESANETQDHSQPLDDGGFFSLNDVITAGRHQLTRSEHLLAADTRRNARNLLASAKLLALVVIVSLAMGVAAWAFLASLNIATDYREHHAWIYALLPVVGVATAWVYKNHGLAAKRGNNLVIDSALGTRLIHMRMAVLTFVCSTLTHLTGGSAGREGAAVQIGGTIASNISSLAHLKKHDHHDLMLAGISSAFGAAFGAVFGSPLAGAFFGMEMCFIGKIDYTAGIYCLVASFTGYFTSLALGTEYEANVIASVPNMTPRTVVIVVISAIIFGLTARLFAWSVRTVKSLYGRFITNYLVRALIGALVVLAAYALLDAWDYAGLSTWLSGAGFAGNTTLADAAIKLVVTALTLGAGFQGGEVTPLFGIGAALGGWIGCLVGIDPSFLAALGMLGVFCAGLNVPITTCMMAIDLFHGTAAGFFVIVAFISYLTAGHRGVYPAQRIISPKRRSLIVDEGGTVADAIERHNDLIE</sequence>
<dbReference type="GO" id="GO:0016020">
    <property type="term" value="C:membrane"/>
    <property type="evidence" value="ECO:0007669"/>
    <property type="project" value="UniProtKB-SubCell"/>
</dbReference>
<feature type="transmembrane region" description="Helical" evidence="6">
    <location>
        <begin position="394"/>
        <end position="416"/>
    </location>
</feature>
<evidence type="ECO:0000313" key="8">
    <source>
        <dbReference type="Proteomes" id="UP000368032"/>
    </source>
</evidence>
<dbReference type="InterPro" id="IPR014743">
    <property type="entry name" value="Cl-channel_core"/>
</dbReference>
<evidence type="ECO:0000256" key="1">
    <source>
        <dbReference type="ARBA" id="ARBA00004141"/>
    </source>
</evidence>
<feature type="transmembrane region" description="Helical" evidence="6">
    <location>
        <begin position="422"/>
        <end position="444"/>
    </location>
</feature>
<evidence type="ECO:0000256" key="6">
    <source>
        <dbReference type="SAM" id="Phobius"/>
    </source>
</evidence>
<comment type="subcellular location">
    <subcellularLocation>
        <location evidence="1">Membrane</location>
        <topology evidence="1">Multi-pass membrane protein</topology>
    </subcellularLocation>
</comment>
<feature type="transmembrane region" description="Helical" evidence="6">
    <location>
        <begin position="299"/>
        <end position="321"/>
    </location>
</feature>
<dbReference type="PANTHER" id="PTHR43427:SF12">
    <property type="entry name" value="CHLORIDE TRANSPORTER"/>
    <property type="match status" value="1"/>
</dbReference>
<dbReference type="InterPro" id="IPR001807">
    <property type="entry name" value="ClC"/>
</dbReference>